<dbReference type="InterPro" id="IPR020568">
    <property type="entry name" value="Ribosomal_Su5_D2-typ_SF"/>
</dbReference>
<dbReference type="Proteomes" id="UP001590951">
    <property type="component" value="Unassembled WGS sequence"/>
</dbReference>
<evidence type="ECO:0000313" key="8">
    <source>
        <dbReference type="Proteomes" id="UP001590951"/>
    </source>
</evidence>
<keyword evidence="5" id="KW-0271">Exosome</keyword>
<proteinExistence type="inferred from homology"/>
<reference evidence="7 8" key="1">
    <citation type="submission" date="2024-09" db="EMBL/GenBank/DDBJ databases">
        <title>Rethinking Asexuality: The Enigmatic Case of Functional Sexual Genes in Lepraria (Stereocaulaceae).</title>
        <authorList>
            <person name="Doellman M."/>
            <person name="Sun Y."/>
            <person name="Barcenas-Pena A."/>
            <person name="Lumbsch H.T."/>
            <person name="Grewe F."/>
        </authorList>
    </citation>
    <scope>NUCLEOTIDE SEQUENCE [LARGE SCALE GENOMIC DNA]</scope>
    <source>
        <strain evidence="7 8">Grewe 0041</strain>
    </source>
</reference>
<evidence type="ECO:0000256" key="3">
    <source>
        <dbReference type="ARBA" id="ARBA00006678"/>
    </source>
</evidence>
<comment type="similarity">
    <text evidence="3">Belongs to the RNase PH family.</text>
</comment>
<accession>A0ABR4BHN8</accession>
<evidence type="ECO:0000256" key="6">
    <source>
        <dbReference type="ARBA" id="ARBA00042523"/>
    </source>
</evidence>
<organism evidence="7 8">
    <name type="scientific">Lepraria finkii</name>
    <dbReference type="NCBI Taxonomy" id="1340010"/>
    <lineage>
        <taxon>Eukaryota</taxon>
        <taxon>Fungi</taxon>
        <taxon>Dikarya</taxon>
        <taxon>Ascomycota</taxon>
        <taxon>Pezizomycotina</taxon>
        <taxon>Lecanoromycetes</taxon>
        <taxon>OSLEUM clade</taxon>
        <taxon>Lecanoromycetidae</taxon>
        <taxon>Lecanorales</taxon>
        <taxon>Lecanorineae</taxon>
        <taxon>Stereocaulaceae</taxon>
        <taxon>Lepraria</taxon>
    </lineage>
</organism>
<evidence type="ECO:0000313" key="7">
    <source>
        <dbReference type="EMBL" id="KAL2056942.1"/>
    </source>
</evidence>
<dbReference type="PANTHER" id="PTHR11097:SF8">
    <property type="entry name" value="EXOSOME COMPLEX COMPONENT RRP42"/>
    <property type="match status" value="1"/>
</dbReference>
<dbReference type="Gene3D" id="3.30.230.70">
    <property type="entry name" value="GHMP Kinase, N-terminal domain"/>
    <property type="match status" value="1"/>
</dbReference>
<dbReference type="InterPro" id="IPR027408">
    <property type="entry name" value="PNPase/RNase_PH_dom_sf"/>
</dbReference>
<evidence type="ECO:0000256" key="5">
    <source>
        <dbReference type="ARBA" id="ARBA00022835"/>
    </source>
</evidence>
<keyword evidence="8" id="KW-1185">Reference proteome</keyword>
<gene>
    <name evidence="7" type="ORF">ABVK25_002681</name>
</gene>
<evidence type="ECO:0000256" key="4">
    <source>
        <dbReference type="ARBA" id="ARBA00022490"/>
    </source>
</evidence>
<comment type="subcellular location">
    <subcellularLocation>
        <location evidence="1">Cytoplasm</location>
    </subcellularLocation>
    <subcellularLocation>
        <location evidence="2">Nucleus</location>
        <location evidence="2">Nucleolus</location>
    </subcellularLocation>
</comment>
<dbReference type="EMBL" id="JBHFEH010000006">
    <property type="protein sequence ID" value="KAL2056942.1"/>
    <property type="molecule type" value="Genomic_DNA"/>
</dbReference>
<dbReference type="InterPro" id="IPR050590">
    <property type="entry name" value="Exosome_comp_Rrp42_subfam"/>
</dbReference>
<comment type="caution">
    <text evidence="7">The sequence shown here is derived from an EMBL/GenBank/DDBJ whole genome shotgun (WGS) entry which is preliminary data.</text>
</comment>
<protein>
    <recommendedName>
        <fullName evidence="6">Ribosomal RNA-processing protein 42</fullName>
    </recommendedName>
</protein>
<evidence type="ECO:0000256" key="2">
    <source>
        <dbReference type="ARBA" id="ARBA00004604"/>
    </source>
</evidence>
<keyword evidence="4" id="KW-0963">Cytoplasm</keyword>
<sequence>MAPTAQPTILSPSELSYLHTSLSLNPPIRPDARSPTSFRPLVAETDLLPSTNGSARLCFADGTEAIVGVKGEVERTGGVGKQIGGAGGEDWWVEVTVDMLGQRDDDAMVVFLAQMIHEGLVADGILRARLVINRRWHWRLYIDILLLSPPHTYPLPLLSLTTHLALLSTCLPAPVAGLEKDDDPLFNDDWDAAIPLYPSASHFSKTKANLSAARPPITLLVISVGDNIFFDPSHAELAVADAVVAVTVASSPSSTDNLNLLAVRTIDPPSRLSSSAAEMGQAIEEGAWKPKTGCICRTVWRKRVGMGVMRGGVGEEVLGGLEGLLKKAYGFEGLHSWMILVYRERFGRYQEHQTLRISTVGWKVTSRRVLDMRTEADMVVSQTGGSYRMG</sequence>
<evidence type="ECO:0000256" key="1">
    <source>
        <dbReference type="ARBA" id="ARBA00004496"/>
    </source>
</evidence>
<dbReference type="PANTHER" id="PTHR11097">
    <property type="entry name" value="EXOSOME COMPLEX EXONUCLEASE RIBOSOMAL RNA PROCESSING PROTEIN"/>
    <property type="match status" value="1"/>
</dbReference>
<dbReference type="SUPFAM" id="SSF54211">
    <property type="entry name" value="Ribosomal protein S5 domain 2-like"/>
    <property type="match status" value="1"/>
</dbReference>
<name>A0ABR4BHN8_9LECA</name>